<organism evidence="2 3">
    <name type="scientific">Nocardioides aurantiacus</name>
    <dbReference type="NCBI Taxonomy" id="86796"/>
    <lineage>
        <taxon>Bacteria</taxon>
        <taxon>Bacillati</taxon>
        <taxon>Actinomycetota</taxon>
        <taxon>Actinomycetes</taxon>
        <taxon>Propionibacteriales</taxon>
        <taxon>Nocardioidaceae</taxon>
        <taxon>Nocardioides</taxon>
    </lineage>
</organism>
<name>A0A3N2CVA0_9ACTN</name>
<keyword evidence="3" id="KW-1185">Reference proteome</keyword>
<dbReference type="AlphaFoldDB" id="A0A3N2CVA0"/>
<evidence type="ECO:0000313" key="3">
    <source>
        <dbReference type="Proteomes" id="UP000281738"/>
    </source>
</evidence>
<feature type="signal peptide" evidence="1">
    <location>
        <begin position="1"/>
        <end position="29"/>
    </location>
</feature>
<dbReference type="EMBL" id="RKHO01000001">
    <property type="protein sequence ID" value="ROR91465.1"/>
    <property type="molecule type" value="Genomic_DNA"/>
</dbReference>
<sequence>MNVRSLTRIGTALAGAAVSTLALAGPAQAASGTILVPDDFNPTYSDTRATGHYEVQGAGLRVFTESNTSTDKVAEYVDTNTPLASTGEPTLDYTPTSGTIPPGYQLIVDFDADGTNDGILVGEKVYNGTWWLNNAADADIKAAAPHTGGGYGSPYYGTLDEWRANFPNAIVKAFGFSLGSGVKGDGVINSITFAGTTYTFAKPVVLTSKDQCKNGGYKTSTSPVFTTQGECVSSFSTTK</sequence>
<reference evidence="2 3" key="1">
    <citation type="submission" date="2018-11" db="EMBL/GenBank/DDBJ databases">
        <title>Sequencing the genomes of 1000 actinobacteria strains.</title>
        <authorList>
            <person name="Klenk H.-P."/>
        </authorList>
    </citation>
    <scope>NUCLEOTIDE SEQUENCE [LARGE SCALE GENOMIC DNA]</scope>
    <source>
        <strain evidence="2 3">DSM 12652</strain>
    </source>
</reference>
<accession>A0A3N2CVA0</accession>
<comment type="caution">
    <text evidence="2">The sequence shown here is derived from an EMBL/GenBank/DDBJ whole genome shotgun (WGS) entry which is preliminary data.</text>
</comment>
<dbReference type="Proteomes" id="UP000281738">
    <property type="component" value="Unassembled WGS sequence"/>
</dbReference>
<keyword evidence="1" id="KW-0732">Signal</keyword>
<evidence type="ECO:0000256" key="1">
    <source>
        <dbReference type="SAM" id="SignalP"/>
    </source>
</evidence>
<gene>
    <name evidence="2" type="ORF">EDD33_2332</name>
</gene>
<proteinExistence type="predicted"/>
<feature type="chain" id="PRO_5018152500" evidence="1">
    <location>
        <begin position="30"/>
        <end position="239"/>
    </location>
</feature>
<evidence type="ECO:0000313" key="2">
    <source>
        <dbReference type="EMBL" id="ROR91465.1"/>
    </source>
</evidence>
<protein>
    <submittedName>
        <fullName evidence="2">Uncharacterized protein</fullName>
    </submittedName>
</protein>